<keyword evidence="2" id="KW-1185">Reference proteome</keyword>
<dbReference type="GeneID" id="75076848"/>
<dbReference type="RefSeq" id="WP_172587154.1">
    <property type="nucleotide sequence ID" value="NZ_JAMGTK010000016.1"/>
</dbReference>
<organism evidence="1 2">
    <name type="scientific">Fusobacterium necrophorum</name>
    <dbReference type="NCBI Taxonomy" id="859"/>
    <lineage>
        <taxon>Bacteria</taxon>
        <taxon>Fusobacteriati</taxon>
        <taxon>Fusobacteriota</taxon>
        <taxon>Fusobacteriia</taxon>
        <taxon>Fusobacteriales</taxon>
        <taxon>Fusobacteriaceae</taxon>
        <taxon>Fusobacterium</taxon>
    </lineage>
</organism>
<dbReference type="Proteomes" id="UP001173223">
    <property type="component" value="Unassembled WGS sequence"/>
</dbReference>
<dbReference type="AlphaFoldDB" id="A0AAW6WCQ6"/>
<proteinExistence type="predicted"/>
<reference evidence="1" key="1">
    <citation type="journal article" date="2022" name="Gene">
        <title>A genome-led study on the pathogenesis of Fusobacterium necrophorum infections.</title>
        <authorList>
            <person name="Thapa G."/>
            <person name="Jayal A."/>
            <person name="Sikazwe E."/>
            <person name="Perry T."/>
            <person name="Mohammed Al Balushi A."/>
            <person name="Livingstone P."/>
        </authorList>
    </citation>
    <scope>NUCLEOTIDE SEQUENCE</scope>
    <source>
        <strain evidence="1">BRON_8</strain>
    </source>
</reference>
<protein>
    <recommendedName>
        <fullName evidence="3">Transcriptional regulator</fullName>
    </recommendedName>
</protein>
<reference evidence="1" key="2">
    <citation type="submission" date="2022-04" db="EMBL/GenBank/DDBJ databases">
        <authorList>
            <person name="Livingstone P.G."/>
        </authorList>
    </citation>
    <scope>NUCLEOTIDE SEQUENCE</scope>
    <source>
        <strain evidence="1">BRON_8</strain>
    </source>
</reference>
<evidence type="ECO:0000313" key="1">
    <source>
        <dbReference type="EMBL" id="MDK4512435.1"/>
    </source>
</evidence>
<name>A0AAW6WCQ6_9FUSO</name>
<evidence type="ECO:0008006" key="3">
    <source>
        <dbReference type="Google" id="ProtNLM"/>
    </source>
</evidence>
<comment type="caution">
    <text evidence="1">The sequence shown here is derived from an EMBL/GenBank/DDBJ whole genome shotgun (WGS) entry which is preliminary data.</text>
</comment>
<accession>A0AAW6WCQ6</accession>
<evidence type="ECO:0000313" key="2">
    <source>
        <dbReference type="Proteomes" id="UP001173223"/>
    </source>
</evidence>
<gene>
    <name evidence="1" type="ORF">MWG07_09265</name>
</gene>
<dbReference type="EMBL" id="JAMGTK010000016">
    <property type="protein sequence ID" value="MDK4512435.1"/>
    <property type="molecule type" value="Genomic_DNA"/>
</dbReference>
<sequence length="57" mass="6794">MGKRIQQYKLQQAGEELEELGRKLRVFAYNSDKKMINKEEIQRIVSNLKKIVKTLEE</sequence>